<name>A0A3D9UDB3_9MICO</name>
<reference evidence="3 4" key="1">
    <citation type="submission" date="2018-08" db="EMBL/GenBank/DDBJ databases">
        <title>Sequencing the genomes of 1000 actinobacteria strains.</title>
        <authorList>
            <person name="Klenk H.-P."/>
        </authorList>
    </citation>
    <scope>NUCLEOTIDE SEQUENCE [LARGE SCALE GENOMIC DNA]</scope>
    <source>
        <strain evidence="3 4">DSM 22967</strain>
    </source>
</reference>
<dbReference type="PANTHER" id="PTHR30313:SF2">
    <property type="entry name" value="DNA PRIMASE"/>
    <property type="match status" value="1"/>
</dbReference>
<keyword evidence="4" id="KW-1185">Reference proteome</keyword>
<evidence type="ECO:0000313" key="3">
    <source>
        <dbReference type="EMBL" id="REF24655.1"/>
    </source>
</evidence>
<dbReference type="Pfam" id="PF13155">
    <property type="entry name" value="Toprim_2"/>
    <property type="match status" value="1"/>
</dbReference>
<dbReference type="Pfam" id="PF08275">
    <property type="entry name" value="DNAG_N"/>
    <property type="match status" value="1"/>
</dbReference>
<dbReference type="SUPFAM" id="SSF56731">
    <property type="entry name" value="DNA primase core"/>
    <property type="match status" value="1"/>
</dbReference>
<evidence type="ECO:0000256" key="1">
    <source>
        <dbReference type="SAM" id="MobiDB-lite"/>
    </source>
</evidence>
<dbReference type="InterPro" id="IPR034151">
    <property type="entry name" value="TOPRIM_DnaG_bac"/>
</dbReference>
<proteinExistence type="predicted"/>
<accession>A0A3D9UDB3</accession>
<dbReference type="AlphaFoldDB" id="A0A3D9UDB3"/>
<gene>
    <name evidence="3" type="ORF">DFJ65_3442</name>
</gene>
<dbReference type="InterPro" id="IPR050219">
    <property type="entry name" value="DnaG_primase"/>
</dbReference>
<dbReference type="OrthoDB" id="4524286at2"/>
<sequence length="435" mass="46418">MSDPDLANDALTRAALSAWEEPSRRPAPSPERDRRAAARQWLDPAVVDRMYAINELAAQWFESHYEGSWAQEHLTGRTHVDLAGDRGARPGCAPDRWRGLVEHLQSEGVSEEEMLQVGVAFRSGRGRVVDLMRDRVVMPVHDDTGRIAGFVGRENPDNPGTAKYINTKRTELFDKGELFCSALPVRGQVAIVEGPADALAITIGSGGRVVGAGTLGTALTQGHAERLAELAQEPIVWRDNDGPGWEAAERDFRLLTQYGVEPLMTTGPEGADPADVLKTDGAAGIQTRLDQARPAGEVLIKYHLSAGRTSEAVSVAAEREPCYWAPDAARIANAAGVEVQAVRDALAAHVTGAAEVTLPLATGNEPRGVAAGTEPGAGFEAVQAADTGRASVREQLQTLAAQQRAGVVERSPVVAAQPAHFQRNLSSSTESERGM</sequence>
<evidence type="ECO:0000313" key="4">
    <source>
        <dbReference type="Proteomes" id="UP000256253"/>
    </source>
</evidence>
<dbReference type="GO" id="GO:0005737">
    <property type="term" value="C:cytoplasm"/>
    <property type="evidence" value="ECO:0007669"/>
    <property type="project" value="TreeGrafter"/>
</dbReference>
<dbReference type="CDD" id="cd03364">
    <property type="entry name" value="TOPRIM_DnaG_primases"/>
    <property type="match status" value="1"/>
</dbReference>
<dbReference type="Proteomes" id="UP000256253">
    <property type="component" value="Unassembled WGS sequence"/>
</dbReference>
<feature type="region of interest" description="Disordered" evidence="1">
    <location>
        <begin position="1"/>
        <end position="36"/>
    </location>
</feature>
<dbReference type="EMBL" id="QTUA01000002">
    <property type="protein sequence ID" value="REF24655.1"/>
    <property type="molecule type" value="Genomic_DNA"/>
</dbReference>
<protein>
    <submittedName>
        <fullName evidence="3">DNA primase catalytic core</fullName>
    </submittedName>
</protein>
<dbReference type="Gene3D" id="3.90.980.10">
    <property type="entry name" value="DNA primase, catalytic core, N-terminal domain"/>
    <property type="match status" value="1"/>
</dbReference>
<dbReference type="PANTHER" id="PTHR30313">
    <property type="entry name" value="DNA PRIMASE"/>
    <property type="match status" value="1"/>
</dbReference>
<feature type="domain" description="Toprim" evidence="2">
    <location>
        <begin position="187"/>
        <end position="260"/>
    </location>
</feature>
<comment type="caution">
    <text evidence="3">The sequence shown here is derived from an EMBL/GenBank/DDBJ whole genome shotgun (WGS) entry which is preliminary data.</text>
</comment>
<dbReference type="SMART" id="SM00493">
    <property type="entry name" value="TOPRIM"/>
    <property type="match status" value="1"/>
</dbReference>
<dbReference type="InterPro" id="IPR013264">
    <property type="entry name" value="DNAG_N"/>
</dbReference>
<evidence type="ECO:0000259" key="2">
    <source>
        <dbReference type="SMART" id="SM00493"/>
    </source>
</evidence>
<organism evidence="3 4">
    <name type="scientific">Calidifontibacter indicus</name>
    <dbReference type="NCBI Taxonomy" id="419650"/>
    <lineage>
        <taxon>Bacteria</taxon>
        <taxon>Bacillati</taxon>
        <taxon>Actinomycetota</taxon>
        <taxon>Actinomycetes</taxon>
        <taxon>Micrococcales</taxon>
        <taxon>Dermacoccaceae</taxon>
        <taxon>Calidifontibacter</taxon>
    </lineage>
</organism>
<dbReference type="Gene3D" id="3.40.1360.10">
    <property type="match status" value="1"/>
</dbReference>
<dbReference type="InterPro" id="IPR006171">
    <property type="entry name" value="TOPRIM_dom"/>
</dbReference>
<dbReference type="GO" id="GO:0006269">
    <property type="term" value="P:DNA replication, synthesis of primer"/>
    <property type="evidence" value="ECO:0007669"/>
    <property type="project" value="TreeGrafter"/>
</dbReference>
<dbReference type="InterPro" id="IPR037068">
    <property type="entry name" value="DNA_primase_core_N_sf"/>
</dbReference>